<protein>
    <submittedName>
        <fullName evidence="1">Uncharacterized protein</fullName>
    </submittedName>
</protein>
<dbReference type="EMBL" id="BLIV01000002">
    <property type="protein sequence ID" value="GFE49045.1"/>
    <property type="molecule type" value="Genomic_DNA"/>
</dbReference>
<dbReference type="Proteomes" id="UP000436522">
    <property type="component" value="Unassembled WGS sequence"/>
</dbReference>
<dbReference type="RefSeq" id="WP_159974942.1">
    <property type="nucleotide sequence ID" value="NZ_BLIV01000002.1"/>
</dbReference>
<proteinExistence type="predicted"/>
<keyword evidence="2" id="KW-1185">Reference proteome</keyword>
<gene>
    <name evidence="1" type="ORF">So717_07980</name>
</gene>
<sequence>MTLIDCVTSAEALAAYVEGGAFFRVLVPPGHYRVRFAAGRAWQGDKDLFGPGALTEHFELEAPLTFEIRNPGIKVGHIIDLSTAALGQMAQAQTSELLVCQTVRSEILRLPVSGEIALAFPGVESQHLIQSWRGQLVFPERRRSKVFRPPIHFEYRNLKRHRAVRTRVYGGG</sequence>
<dbReference type="AlphaFoldDB" id="A0A640VQ98"/>
<organism evidence="1 2">
    <name type="scientific">Roseobacter cerasinus</name>
    <dbReference type="NCBI Taxonomy" id="2602289"/>
    <lineage>
        <taxon>Bacteria</taxon>
        <taxon>Pseudomonadati</taxon>
        <taxon>Pseudomonadota</taxon>
        <taxon>Alphaproteobacteria</taxon>
        <taxon>Rhodobacterales</taxon>
        <taxon>Roseobacteraceae</taxon>
        <taxon>Roseobacter</taxon>
    </lineage>
</organism>
<evidence type="ECO:0000313" key="2">
    <source>
        <dbReference type="Proteomes" id="UP000436522"/>
    </source>
</evidence>
<name>A0A640VQ98_9RHOB</name>
<comment type="caution">
    <text evidence="1">The sequence shown here is derived from an EMBL/GenBank/DDBJ whole genome shotgun (WGS) entry which is preliminary data.</text>
</comment>
<evidence type="ECO:0000313" key="1">
    <source>
        <dbReference type="EMBL" id="GFE49045.1"/>
    </source>
</evidence>
<reference evidence="1 2" key="1">
    <citation type="submission" date="2019-12" db="EMBL/GenBank/DDBJ databases">
        <title>Roseobacter cerasinus sp. nov., isolated from seawater around aquaculture.</title>
        <authorList>
            <person name="Muramatsu S."/>
            <person name="Takabe Y."/>
            <person name="Mori K."/>
            <person name="Takaichi S."/>
            <person name="Hanada S."/>
        </authorList>
    </citation>
    <scope>NUCLEOTIDE SEQUENCE [LARGE SCALE GENOMIC DNA]</scope>
    <source>
        <strain evidence="1 2">AI77</strain>
    </source>
</reference>
<dbReference type="OrthoDB" id="8265097at2"/>
<accession>A0A640VQ98</accession>